<reference evidence="3" key="1">
    <citation type="journal article" date="2019" name="Int. J. Syst. Evol. Microbiol.">
        <title>The Global Catalogue of Microorganisms (GCM) 10K type strain sequencing project: providing services to taxonomists for standard genome sequencing and annotation.</title>
        <authorList>
            <consortium name="The Broad Institute Genomics Platform"/>
            <consortium name="The Broad Institute Genome Sequencing Center for Infectious Disease"/>
            <person name="Wu L."/>
            <person name="Ma J."/>
        </authorList>
    </citation>
    <scope>NUCLEOTIDE SEQUENCE [LARGE SCALE GENOMIC DNA]</scope>
    <source>
        <strain evidence="3">JCM 17839</strain>
    </source>
</reference>
<gene>
    <name evidence="2" type="ORF">GCM10023171_04790</name>
</gene>
<comment type="caution">
    <text evidence="2">The sequence shown here is derived from an EMBL/GenBank/DDBJ whole genome shotgun (WGS) entry which is preliminary data.</text>
</comment>
<dbReference type="Proteomes" id="UP001500731">
    <property type="component" value="Unassembled WGS sequence"/>
</dbReference>
<evidence type="ECO:0000313" key="2">
    <source>
        <dbReference type="EMBL" id="GAA4479418.1"/>
    </source>
</evidence>
<proteinExistence type="predicted"/>
<keyword evidence="3" id="KW-1185">Reference proteome</keyword>
<accession>A0ABP8P455</accession>
<sequence length="222" mass="23450">MSGAGPARPSVVVPTPPSPFDALGHLVPAGTLLHRVHDPQRAGNVFNPGAGSQTRFASFASLDDLDGPQVPTLYAAATAEAAVCESILHDVPVAGGLLPEGSYATRVETALDLRRDLNLAMLMGPGLRRLGATPQQLTATDADVYDQTVLWAQAAHDRGFDGIAWMSARDNTSEAYVLFGDRVDKSDLHITERGVGSFAPGTPGFSWLSAYCSRVKIELLIA</sequence>
<evidence type="ECO:0000313" key="3">
    <source>
        <dbReference type="Proteomes" id="UP001500731"/>
    </source>
</evidence>
<organism evidence="2 3">
    <name type="scientific">Microbacterium panaciterrae</name>
    <dbReference type="NCBI Taxonomy" id="985759"/>
    <lineage>
        <taxon>Bacteria</taxon>
        <taxon>Bacillati</taxon>
        <taxon>Actinomycetota</taxon>
        <taxon>Actinomycetes</taxon>
        <taxon>Micrococcales</taxon>
        <taxon>Microbacteriaceae</taxon>
        <taxon>Microbacterium</taxon>
    </lineage>
</organism>
<protein>
    <recommendedName>
        <fullName evidence="1">RES domain-containing protein</fullName>
    </recommendedName>
</protein>
<dbReference type="EMBL" id="BAABGP010000004">
    <property type="protein sequence ID" value="GAA4479418.1"/>
    <property type="molecule type" value="Genomic_DNA"/>
</dbReference>
<feature type="domain" description="RES" evidence="1">
    <location>
        <begin position="50"/>
        <end position="194"/>
    </location>
</feature>
<name>A0ABP8P455_9MICO</name>
<dbReference type="SMART" id="SM00953">
    <property type="entry name" value="RES"/>
    <property type="match status" value="1"/>
</dbReference>
<evidence type="ECO:0000259" key="1">
    <source>
        <dbReference type="SMART" id="SM00953"/>
    </source>
</evidence>
<dbReference type="Pfam" id="PF08808">
    <property type="entry name" value="RES"/>
    <property type="match status" value="1"/>
</dbReference>
<dbReference type="InterPro" id="IPR014914">
    <property type="entry name" value="RES_dom"/>
</dbReference>